<dbReference type="PANTHER" id="PTHR43464:SF19">
    <property type="entry name" value="UBIQUINONE BIOSYNTHESIS O-METHYLTRANSFERASE, MITOCHONDRIAL"/>
    <property type="match status" value="1"/>
</dbReference>
<dbReference type="EMBL" id="VDFQ02000001">
    <property type="protein sequence ID" value="KAA1424442.1"/>
    <property type="molecule type" value="Genomic_DNA"/>
</dbReference>
<proteinExistence type="predicted"/>
<dbReference type="InterPro" id="IPR029063">
    <property type="entry name" value="SAM-dependent_MTases_sf"/>
</dbReference>
<evidence type="ECO:0000259" key="4">
    <source>
        <dbReference type="Pfam" id="PF13649"/>
    </source>
</evidence>
<dbReference type="AlphaFoldDB" id="A0A5Q6S238"/>
<evidence type="ECO:0000256" key="2">
    <source>
        <dbReference type="ARBA" id="ARBA00022679"/>
    </source>
</evidence>
<keyword evidence="3" id="KW-0949">S-adenosyl-L-methionine</keyword>
<evidence type="ECO:0000313" key="5">
    <source>
        <dbReference type="EMBL" id="KAA1424442.1"/>
    </source>
</evidence>
<gene>
    <name evidence="5" type="ORF">FE697_000460</name>
</gene>
<keyword evidence="1 5" id="KW-0489">Methyltransferase</keyword>
<evidence type="ECO:0000313" key="6">
    <source>
        <dbReference type="Proteomes" id="UP000307768"/>
    </source>
</evidence>
<reference evidence="5 6" key="1">
    <citation type="submission" date="2019-09" db="EMBL/GenBank/DDBJ databases">
        <title>Mumia zhuanghuii sp. nov. isolated from the intestinal contents of plateau pika (Ochotona curzoniae) in the Qinghai-Tibet plateau of China.</title>
        <authorList>
            <person name="Tian Z."/>
        </authorList>
    </citation>
    <scope>NUCLEOTIDE SEQUENCE [LARGE SCALE GENOMIC DNA]</scope>
    <source>
        <strain evidence="6">350</strain>
    </source>
</reference>
<keyword evidence="2 5" id="KW-0808">Transferase</keyword>
<dbReference type="CDD" id="cd02440">
    <property type="entry name" value="AdoMet_MTases"/>
    <property type="match status" value="1"/>
</dbReference>
<dbReference type="InterPro" id="IPR041698">
    <property type="entry name" value="Methyltransf_25"/>
</dbReference>
<evidence type="ECO:0000256" key="1">
    <source>
        <dbReference type="ARBA" id="ARBA00022603"/>
    </source>
</evidence>
<comment type="caution">
    <text evidence="5">The sequence shown here is derived from an EMBL/GenBank/DDBJ whole genome shotgun (WGS) entry which is preliminary data.</text>
</comment>
<dbReference type="Gene3D" id="3.40.50.150">
    <property type="entry name" value="Vaccinia Virus protein VP39"/>
    <property type="match status" value="1"/>
</dbReference>
<dbReference type="GO" id="GO:0008168">
    <property type="term" value="F:methyltransferase activity"/>
    <property type="evidence" value="ECO:0007669"/>
    <property type="project" value="UniProtKB-KW"/>
</dbReference>
<dbReference type="Proteomes" id="UP000307768">
    <property type="component" value="Unassembled WGS sequence"/>
</dbReference>
<protein>
    <submittedName>
        <fullName evidence="5">Class I SAM-dependent methyltransferase</fullName>
    </submittedName>
</protein>
<sequence>MTSTPRWFTDTKDGHSQWYIERFRTMEREGADLGGEARLVDALVPPGSRILDAGCGPGRVGARLHAAGHDVVGVDVDPALIAAAEEDHPGPAWTVGDLATLDLGGEPFDLAVCAGNVMVFVAPGSERAVLERLRAHVRPGGRIVLGFRTDNPYGVAALDADLAAVGLLVEQRFATWDLVPYEPSSDFAVTLLRVPE</sequence>
<dbReference type="PANTHER" id="PTHR43464">
    <property type="entry name" value="METHYLTRANSFERASE"/>
    <property type="match status" value="1"/>
</dbReference>
<name>A0A5Q6S238_9ACTN</name>
<dbReference type="RefSeq" id="WP_149767258.1">
    <property type="nucleotide sequence ID" value="NZ_VDFQ02000001.1"/>
</dbReference>
<dbReference type="OrthoDB" id="7062303at2"/>
<dbReference type="SUPFAM" id="SSF53335">
    <property type="entry name" value="S-adenosyl-L-methionine-dependent methyltransferases"/>
    <property type="match status" value="1"/>
</dbReference>
<organism evidence="5 6">
    <name type="scientific">Mumia zhuanghuii</name>
    <dbReference type="NCBI Taxonomy" id="2585211"/>
    <lineage>
        <taxon>Bacteria</taxon>
        <taxon>Bacillati</taxon>
        <taxon>Actinomycetota</taxon>
        <taxon>Actinomycetes</taxon>
        <taxon>Propionibacteriales</taxon>
        <taxon>Nocardioidaceae</taxon>
        <taxon>Mumia</taxon>
    </lineage>
</organism>
<dbReference type="GO" id="GO:0032259">
    <property type="term" value="P:methylation"/>
    <property type="evidence" value="ECO:0007669"/>
    <property type="project" value="UniProtKB-KW"/>
</dbReference>
<accession>A0A5Q6S238</accession>
<dbReference type="Pfam" id="PF13649">
    <property type="entry name" value="Methyltransf_25"/>
    <property type="match status" value="1"/>
</dbReference>
<feature type="domain" description="Methyltransferase" evidence="4">
    <location>
        <begin position="50"/>
        <end position="141"/>
    </location>
</feature>
<evidence type="ECO:0000256" key="3">
    <source>
        <dbReference type="ARBA" id="ARBA00022691"/>
    </source>
</evidence>